<keyword evidence="1" id="KW-0732">Signal</keyword>
<evidence type="ECO:0000313" key="3">
    <source>
        <dbReference type="EMBL" id="QOV91282.1"/>
    </source>
</evidence>
<accession>A0A7M2X1F1</accession>
<name>A0A7M2X1F1_9BACT</name>
<proteinExistence type="predicted"/>
<dbReference type="Proteomes" id="UP000593765">
    <property type="component" value="Chromosome"/>
</dbReference>
<keyword evidence="4" id="KW-1185">Reference proteome</keyword>
<dbReference type="Gene3D" id="2.60.120.560">
    <property type="entry name" value="Exo-inulinase, domain 1"/>
    <property type="match status" value="1"/>
</dbReference>
<feature type="chain" id="PRO_5033995155" evidence="1">
    <location>
        <begin position="27"/>
        <end position="231"/>
    </location>
</feature>
<gene>
    <name evidence="3" type="ORF">IPV69_07975</name>
</gene>
<evidence type="ECO:0000259" key="2">
    <source>
        <dbReference type="Pfam" id="PF06439"/>
    </source>
</evidence>
<dbReference type="GO" id="GO:0016787">
    <property type="term" value="F:hydrolase activity"/>
    <property type="evidence" value="ECO:0007669"/>
    <property type="project" value="InterPro"/>
</dbReference>
<dbReference type="KEGG" id="hbs:IPV69_07975"/>
<feature type="domain" description="3-keto-alpha-glucoside-1,2-lyase/3-keto-2-hydroxy-glucal hydratase" evidence="2">
    <location>
        <begin position="45"/>
        <end position="228"/>
    </location>
</feature>
<reference evidence="3 4" key="1">
    <citation type="submission" date="2020-10" db="EMBL/GenBank/DDBJ databases">
        <title>Wide distribution of Phycisphaera-like planctomycetes from WD2101 soil group in peatlands and genome analysis of the first cultivated representative.</title>
        <authorList>
            <person name="Dedysh S.N."/>
            <person name="Beletsky A.V."/>
            <person name="Ivanova A."/>
            <person name="Kulichevskaya I.S."/>
            <person name="Suzina N.E."/>
            <person name="Philippov D.A."/>
            <person name="Rakitin A.L."/>
            <person name="Mardanov A.V."/>
            <person name="Ravin N.V."/>
        </authorList>
    </citation>
    <scope>NUCLEOTIDE SEQUENCE [LARGE SCALE GENOMIC DNA]</scope>
    <source>
        <strain evidence="3 4">M1803</strain>
    </source>
</reference>
<evidence type="ECO:0000313" key="4">
    <source>
        <dbReference type="Proteomes" id="UP000593765"/>
    </source>
</evidence>
<dbReference type="AlphaFoldDB" id="A0A7M2X1F1"/>
<sequence length="231" mass="25735">MNRYRTHLLLASLLVPALLMSFNSVAADKPAESTKAAAPKPDADGFYSLFDGKSLDGWKVSEKPETFKVEGGNIVINGERSHLFYVGPVNNHEFKNFHFKAEVMTFPNSNSGIYFHTKVQGEGWPAAGFECQVNNTFVKDPRKTASLYAVKDVKEQIVEDGKWFQYEIIVKGKKIEIKINGKTANEFEVTNDYKAPPKMEGRVLGSGTFALQGHDPGSKVMFRNIAVKPLE</sequence>
<protein>
    <submittedName>
        <fullName evidence="3">DUF1080 domain-containing protein</fullName>
    </submittedName>
</protein>
<dbReference type="InterPro" id="IPR010496">
    <property type="entry name" value="AL/BT2_dom"/>
</dbReference>
<dbReference type="Pfam" id="PF06439">
    <property type="entry name" value="3keto-disac_hyd"/>
    <property type="match status" value="1"/>
</dbReference>
<evidence type="ECO:0000256" key="1">
    <source>
        <dbReference type="SAM" id="SignalP"/>
    </source>
</evidence>
<organism evidence="3 4">
    <name type="scientific">Humisphaera borealis</name>
    <dbReference type="NCBI Taxonomy" id="2807512"/>
    <lineage>
        <taxon>Bacteria</taxon>
        <taxon>Pseudomonadati</taxon>
        <taxon>Planctomycetota</taxon>
        <taxon>Phycisphaerae</taxon>
        <taxon>Tepidisphaerales</taxon>
        <taxon>Tepidisphaeraceae</taxon>
        <taxon>Humisphaera</taxon>
    </lineage>
</organism>
<dbReference type="EMBL" id="CP063458">
    <property type="protein sequence ID" value="QOV91282.1"/>
    <property type="molecule type" value="Genomic_DNA"/>
</dbReference>
<dbReference type="RefSeq" id="WP_206294492.1">
    <property type="nucleotide sequence ID" value="NZ_CP063458.1"/>
</dbReference>
<feature type="signal peptide" evidence="1">
    <location>
        <begin position="1"/>
        <end position="26"/>
    </location>
</feature>